<dbReference type="Pfam" id="PF04107">
    <property type="entry name" value="GCS2"/>
    <property type="match status" value="1"/>
</dbReference>
<organism evidence="6 7">
    <name type="scientific">Paeniglutamicibacter kerguelensis</name>
    <dbReference type="NCBI Taxonomy" id="254788"/>
    <lineage>
        <taxon>Bacteria</taxon>
        <taxon>Bacillati</taxon>
        <taxon>Actinomycetota</taxon>
        <taxon>Actinomycetes</taxon>
        <taxon>Micrococcales</taxon>
        <taxon>Micrococcaceae</taxon>
        <taxon>Paeniglutamicibacter</taxon>
    </lineage>
</organism>
<comment type="catalytic activity">
    <reaction evidence="4 5">
        <text>L-cysteine + L-glutamate + ATP = gamma-L-glutamyl-L-cysteine + ADP + phosphate + H(+)</text>
        <dbReference type="Rhea" id="RHEA:13285"/>
        <dbReference type="ChEBI" id="CHEBI:15378"/>
        <dbReference type="ChEBI" id="CHEBI:29985"/>
        <dbReference type="ChEBI" id="CHEBI:30616"/>
        <dbReference type="ChEBI" id="CHEBI:35235"/>
        <dbReference type="ChEBI" id="CHEBI:43474"/>
        <dbReference type="ChEBI" id="CHEBI:58173"/>
        <dbReference type="ChEBI" id="CHEBI:456216"/>
        <dbReference type="EC" id="6.3.2.2"/>
    </reaction>
</comment>
<sequence>MSTFGIEEEFFLLHPQTGLPAVPDAAASAALMSIHAGGNTTQSELLACQVETATPICVDGLAALASLREYRKELARTVQGLNLLPVSMGTIPMVPAGAAKIADQERYRRMHEFLPGISGDQYVSGLHVHVSVPDPDAGVVALNGLRPWLPLLMALGSNSPFWRGADTGFASWRSIHYRRWSVQGIQPHFADARDYQRRLATLLASDVVLDQGHIGWAARLSSRYPTVEIRIADAQLRSEDSVLLALMVRALVDTCLHDTSATDHLLPEVLDLAFWQAAKHGMKGNQVAPETGQATSTEKQLAALLDHIRDALAANGDSDFVLSGLERLARGGNGAQRQRDSYARGGLRQVISDANEELTA</sequence>
<protein>
    <recommendedName>
        <fullName evidence="5">Putative glutamate--cysteine ligase 2</fullName>
        <ecNumber evidence="5">6.3.2.2</ecNumber>
    </recommendedName>
    <alternativeName>
        <fullName evidence="5">Gamma-glutamylcysteine synthetase 2</fullName>
        <shortName evidence="5">GCS 2</shortName>
        <shortName evidence="5">Gamma-GCS 2</shortName>
    </alternativeName>
</protein>
<comment type="function">
    <text evidence="5">ATP-dependent carboxylate-amine ligase which exhibits weak glutamate--cysteine ligase activity.</text>
</comment>
<dbReference type="GO" id="GO:0016874">
    <property type="term" value="F:ligase activity"/>
    <property type="evidence" value="ECO:0007669"/>
    <property type="project" value="UniProtKB-KW"/>
</dbReference>
<evidence type="ECO:0000256" key="1">
    <source>
        <dbReference type="ARBA" id="ARBA00022598"/>
    </source>
</evidence>
<dbReference type="EC" id="6.3.2.2" evidence="5"/>
<keyword evidence="7" id="KW-1185">Reference proteome</keyword>
<dbReference type="PANTHER" id="PTHR36510">
    <property type="entry name" value="GLUTAMATE--CYSTEINE LIGASE 2-RELATED"/>
    <property type="match status" value="1"/>
</dbReference>
<dbReference type="HAMAP" id="MF_01609">
    <property type="entry name" value="Glu_cys_ligase_2"/>
    <property type="match status" value="1"/>
</dbReference>
<evidence type="ECO:0000313" key="6">
    <source>
        <dbReference type="EMBL" id="MBP2386226.1"/>
    </source>
</evidence>
<accession>A0ABS4XCN7</accession>
<dbReference type="SUPFAM" id="SSF55931">
    <property type="entry name" value="Glutamine synthetase/guanido kinase"/>
    <property type="match status" value="1"/>
</dbReference>
<keyword evidence="3 5" id="KW-0067">ATP-binding</keyword>
<dbReference type="NCBIfam" id="TIGR02050">
    <property type="entry name" value="gshA_cyan_rel"/>
    <property type="match status" value="1"/>
</dbReference>
<comment type="similarity">
    <text evidence="5">Belongs to the glutamate--cysteine ligase type 2 family. YbdK subfamily.</text>
</comment>
<dbReference type="EMBL" id="JAGIOF010000001">
    <property type="protein sequence ID" value="MBP2386226.1"/>
    <property type="molecule type" value="Genomic_DNA"/>
</dbReference>
<keyword evidence="1 5" id="KW-0436">Ligase</keyword>
<evidence type="ECO:0000313" key="7">
    <source>
        <dbReference type="Proteomes" id="UP001296993"/>
    </source>
</evidence>
<dbReference type="PANTHER" id="PTHR36510:SF1">
    <property type="entry name" value="GLUTAMATE--CYSTEINE LIGASE 2-RELATED"/>
    <property type="match status" value="1"/>
</dbReference>
<dbReference type="Proteomes" id="UP001296993">
    <property type="component" value="Unassembled WGS sequence"/>
</dbReference>
<keyword evidence="2 5" id="KW-0547">Nucleotide-binding</keyword>
<dbReference type="InterPro" id="IPR011793">
    <property type="entry name" value="YbdK"/>
</dbReference>
<gene>
    <name evidence="6" type="ORF">JOF47_001737</name>
</gene>
<dbReference type="InterPro" id="IPR050141">
    <property type="entry name" value="GCL_type2/YbdK_subfam"/>
</dbReference>
<evidence type="ECO:0000256" key="5">
    <source>
        <dbReference type="HAMAP-Rule" id="MF_01609"/>
    </source>
</evidence>
<evidence type="ECO:0000256" key="2">
    <source>
        <dbReference type="ARBA" id="ARBA00022741"/>
    </source>
</evidence>
<name>A0ABS4XCN7_9MICC</name>
<dbReference type="NCBIfam" id="NF010041">
    <property type="entry name" value="PRK13517.1-1"/>
    <property type="match status" value="1"/>
</dbReference>
<evidence type="ECO:0000256" key="3">
    <source>
        <dbReference type="ARBA" id="ARBA00022840"/>
    </source>
</evidence>
<dbReference type="RefSeq" id="WP_209997167.1">
    <property type="nucleotide sequence ID" value="NZ_BAAAJY010000023.1"/>
</dbReference>
<proteinExistence type="inferred from homology"/>
<dbReference type="InterPro" id="IPR006336">
    <property type="entry name" value="GCS2"/>
</dbReference>
<reference evidence="6 7" key="1">
    <citation type="submission" date="2021-03" db="EMBL/GenBank/DDBJ databases">
        <title>Sequencing the genomes of 1000 actinobacteria strains.</title>
        <authorList>
            <person name="Klenk H.-P."/>
        </authorList>
    </citation>
    <scope>NUCLEOTIDE SEQUENCE [LARGE SCALE GENOMIC DNA]</scope>
    <source>
        <strain evidence="6 7">DSM 15797</strain>
    </source>
</reference>
<dbReference type="InterPro" id="IPR014746">
    <property type="entry name" value="Gln_synth/guanido_kin_cat_dom"/>
</dbReference>
<comment type="caution">
    <text evidence="6">The sequence shown here is derived from an EMBL/GenBank/DDBJ whole genome shotgun (WGS) entry which is preliminary data.</text>
</comment>
<dbReference type="Gene3D" id="3.30.590.20">
    <property type="match status" value="1"/>
</dbReference>
<evidence type="ECO:0000256" key="4">
    <source>
        <dbReference type="ARBA" id="ARBA00048819"/>
    </source>
</evidence>